<gene>
    <name evidence="1" type="ORF">E3O65_01320</name>
</gene>
<dbReference type="RefSeq" id="WP_134361954.1">
    <property type="nucleotide sequence ID" value="NZ_SOGJ01000005.1"/>
</dbReference>
<evidence type="ECO:0000313" key="1">
    <source>
        <dbReference type="EMBL" id="TFD01608.1"/>
    </source>
</evidence>
<protein>
    <recommendedName>
        <fullName evidence="3">DUF222 domain-containing protein</fullName>
    </recommendedName>
</protein>
<accession>A0ABY2JB89</accession>
<reference evidence="1 2" key="1">
    <citation type="submission" date="2019-03" db="EMBL/GenBank/DDBJ databases">
        <title>Genomics of glacier-inhabiting Cryobacterium strains.</title>
        <authorList>
            <person name="Liu Q."/>
            <person name="Xin Y.-H."/>
        </authorList>
    </citation>
    <scope>NUCLEOTIDE SEQUENCE [LARGE SCALE GENOMIC DNA]</scope>
    <source>
        <strain evidence="1 2">TMT4-23</strain>
    </source>
</reference>
<name>A0ABY2JB89_9MICO</name>
<dbReference type="Proteomes" id="UP000298355">
    <property type="component" value="Unassembled WGS sequence"/>
</dbReference>
<dbReference type="EMBL" id="SOGJ01000005">
    <property type="protein sequence ID" value="TFD01608.1"/>
    <property type="molecule type" value="Genomic_DNA"/>
</dbReference>
<sequence>MKTSNSDQQQTLGRHFDAIRETQADTAWVAAGLAEQIDAARLCADAGAALAAREAPVAAVPLARWDAARIADREFVTELACTLRLPVRSTETLIAESQTLMHELPATRAALQKGSITYRHAQAVMHQAWSLPAEALPGFELAPLKSAPTLPWRT</sequence>
<proteinExistence type="predicted"/>
<organism evidence="1 2">
    <name type="scientific">Cryobacterium breve</name>
    <dbReference type="NCBI Taxonomy" id="1259258"/>
    <lineage>
        <taxon>Bacteria</taxon>
        <taxon>Bacillati</taxon>
        <taxon>Actinomycetota</taxon>
        <taxon>Actinomycetes</taxon>
        <taxon>Micrococcales</taxon>
        <taxon>Microbacteriaceae</taxon>
        <taxon>Cryobacterium</taxon>
    </lineage>
</organism>
<keyword evidence="2" id="KW-1185">Reference proteome</keyword>
<evidence type="ECO:0008006" key="3">
    <source>
        <dbReference type="Google" id="ProtNLM"/>
    </source>
</evidence>
<evidence type="ECO:0000313" key="2">
    <source>
        <dbReference type="Proteomes" id="UP000298355"/>
    </source>
</evidence>
<comment type="caution">
    <text evidence="1">The sequence shown here is derived from an EMBL/GenBank/DDBJ whole genome shotgun (WGS) entry which is preliminary data.</text>
</comment>